<protein>
    <submittedName>
        <fullName evidence="18">TonB-dependent receptor</fullName>
    </submittedName>
</protein>
<keyword evidence="5" id="KW-0410">Iron transport</keyword>
<keyword evidence="13 14" id="KW-0998">Cell outer membrane</keyword>
<dbReference type="PROSITE" id="PS01156">
    <property type="entry name" value="TONB_DEPENDENT_REC_2"/>
    <property type="match status" value="1"/>
</dbReference>
<evidence type="ECO:0000256" key="7">
    <source>
        <dbReference type="ARBA" id="ARBA00022729"/>
    </source>
</evidence>
<dbReference type="PANTHER" id="PTHR32552:SF82">
    <property type="entry name" value="FCUA PROTEIN"/>
    <property type="match status" value="1"/>
</dbReference>
<keyword evidence="9" id="KW-0406">Ion transport</keyword>
<accession>A0ABT5KAK5</accession>
<keyword evidence="6 14" id="KW-0812">Transmembrane</keyword>
<evidence type="ECO:0000313" key="19">
    <source>
        <dbReference type="Proteomes" id="UP001221208"/>
    </source>
</evidence>
<organism evidence="18 19">
    <name type="scientific">Janthinobacterium fluminis</name>
    <dbReference type="NCBI Taxonomy" id="2987524"/>
    <lineage>
        <taxon>Bacteria</taxon>
        <taxon>Pseudomonadati</taxon>
        <taxon>Pseudomonadota</taxon>
        <taxon>Betaproteobacteria</taxon>
        <taxon>Burkholderiales</taxon>
        <taxon>Oxalobacteraceae</taxon>
        <taxon>Janthinobacterium</taxon>
    </lineage>
</organism>
<comment type="caution">
    <text evidence="18">The sequence shown here is derived from an EMBL/GenBank/DDBJ whole genome shotgun (WGS) entry which is preliminary data.</text>
</comment>
<dbReference type="InterPro" id="IPR039426">
    <property type="entry name" value="TonB-dep_rcpt-like"/>
</dbReference>
<dbReference type="InterPro" id="IPR010105">
    <property type="entry name" value="TonB_sidphr_rcpt"/>
</dbReference>
<dbReference type="InterPro" id="IPR010917">
    <property type="entry name" value="TonB_rcpt_CS"/>
</dbReference>
<name>A0ABT5KAK5_9BURK</name>
<keyword evidence="3 14" id="KW-0813">Transport</keyword>
<reference evidence="18 19" key="1">
    <citation type="submission" date="2022-10" db="EMBL/GenBank/DDBJ databases">
        <title>Janthinobacterium sp. hw3 Genome sequencing.</title>
        <authorList>
            <person name="Park S."/>
        </authorList>
    </citation>
    <scope>NUCLEOTIDE SEQUENCE [LARGE SCALE GENOMIC DNA]</scope>
    <source>
        <strain evidence="19">hw3</strain>
    </source>
</reference>
<dbReference type="SMART" id="SM00965">
    <property type="entry name" value="STN"/>
    <property type="match status" value="1"/>
</dbReference>
<evidence type="ECO:0000256" key="15">
    <source>
        <dbReference type="PROSITE-ProRule" id="PRU10144"/>
    </source>
</evidence>
<proteinExistence type="inferred from homology"/>
<evidence type="ECO:0000256" key="16">
    <source>
        <dbReference type="RuleBase" id="RU003357"/>
    </source>
</evidence>
<sequence length="809" mass="85412">MTRTASGRRQARPTPTNTRLRPLAMAIYLAASGLAVAGATLAPLAPAHAQAGKSYNIPAGPLGPALTSFASDTGIVLSFDPAAVAGKSTAGLHGNYGVEDGLNALLRGSAYRIGKTAAGYTLVAAPQQQQARATSLPAVTVVAAADAGALPDAYAGGQIARGGRLGLLGNVDVMDTPFHVTSFTAQNIADRQAGSVGELLDKDPSVRSTAPTGDVADAFFIRGFAMGDNNIGEIAFDGMYGVAPNYRLMTDYAERVEVLKGPAAALYGMSPNSGVGGGINVVPKRAGADLTRVRADYTGSSQLGGGVDVARRFGAAREFGVRFNGSHQRGDTRIDHQSRKATLGALALDYQGERLRATLDLIEQREDVDAPSRRPFLGAALPVPAAPDNRNNNSQRWEWYDSKERSALLRAEYEVHKQLSLFASHGKASSDVDRLFNTPTISNVAGDTRTVPTRAIFDVHRNASEAGARASFTTGAVGHQLTLQWSQYEDQFNMGSRAGTAYLSNIHQPLERPAQNVAAPASVTKRSATRLSGVALSDTLKMFDERLQVMLGLRKQRVRADNVGASAYDDSAVTPMLGVVFKPLAKVSVYGNYIEGLSKGDTAPASARNHDEVFAPYKAKQKEIGVKVDHGRLMTTLSAFQITRPSGLTKADNYFAVEGEQRNRGVELSVYGEAASGLRVYGGATWIDAKLANTGNPATTGKTGVGVPALQLALNGEWDVAALAGLTLTGGIFHSAEQYANQLNTQRLPAWSTLDLGARYPAAIGGKTVTLRATLRNVSDKSYWSGASTWGTLMAGAPRSLRISATADF</sequence>
<dbReference type="Pfam" id="PF00593">
    <property type="entry name" value="TonB_dep_Rec_b-barrel"/>
    <property type="match status" value="1"/>
</dbReference>
<dbReference type="RefSeq" id="WP_273674900.1">
    <property type="nucleotide sequence ID" value="NZ_JAQQXR010000020.1"/>
</dbReference>
<keyword evidence="4 14" id="KW-1134">Transmembrane beta strand</keyword>
<evidence type="ECO:0000256" key="10">
    <source>
        <dbReference type="ARBA" id="ARBA00023077"/>
    </source>
</evidence>
<keyword evidence="11 14" id="KW-0472">Membrane</keyword>
<dbReference type="PANTHER" id="PTHR32552">
    <property type="entry name" value="FERRICHROME IRON RECEPTOR-RELATED"/>
    <property type="match status" value="1"/>
</dbReference>
<dbReference type="CDD" id="cd01347">
    <property type="entry name" value="ligand_gated_channel"/>
    <property type="match status" value="1"/>
</dbReference>
<evidence type="ECO:0000256" key="5">
    <source>
        <dbReference type="ARBA" id="ARBA00022496"/>
    </source>
</evidence>
<dbReference type="Gene3D" id="3.55.50.30">
    <property type="match status" value="1"/>
</dbReference>
<keyword evidence="8" id="KW-0408">Iron</keyword>
<evidence type="ECO:0000256" key="3">
    <source>
        <dbReference type="ARBA" id="ARBA00022448"/>
    </source>
</evidence>
<keyword evidence="19" id="KW-1185">Reference proteome</keyword>
<dbReference type="PROSITE" id="PS52016">
    <property type="entry name" value="TONB_DEPENDENT_REC_3"/>
    <property type="match status" value="1"/>
</dbReference>
<dbReference type="InterPro" id="IPR036942">
    <property type="entry name" value="Beta-barrel_TonB_sf"/>
</dbReference>
<evidence type="ECO:0000256" key="8">
    <source>
        <dbReference type="ARBA" id="ARBA00023004"/>
    </source>
</evidence>
<evidence type="ECO:0000256" key="4">
    <source>
        <dbReference type="ARBA" id="ARBA00022452"/>
    </source>
</evidence>
<dbReference type="Gene3D" id="2.40.170.20">
    <property type="entry name" value="TonB-dependent receptor, beta-barrel domain"/>
    <property type="match status" value="1"/>
</dbReference>
<feature type="domain" description="Secretin/TonB short N-terminal" evidence="17">
    <location>
        <begin position="75"/>
        <end position="125"/>
    </location>
</feature>
<dbReference type="InterPro" id="IPR011662">
    <property type="entry name" value="Secretin/TonB_short_N"/>
</dbReference>
<gene>
    <name evidence="18" type="ORF">OIK44_25045</name>
</gene>
<dbReference type="InterPro" id="IPR000531">
    <property type="entry name" value="Beta-barrel_TonB"/>
</dbReference>
<feature type="short sequence motif" description="TonB C-terminal box" evidence="15">
    <location>
        <begin position="792"/>
        <end position="809"/>
    </location>
</feature>
<dbReference type="InterPro" id="IPR037066">
    <property type="entry name" value="Plug_dom_sf"/>
</dbReference>
<dbReference type="Proteomes" id="UP001221208">
    <property type="component" value="Unassembled WGS sequence"/>
</dbReference>
<evidence type="ECO:0000256" key="12">
    <source>
        <dbReference type="ARBA" id="ARBA00023170"/>
    </source>
</evidence>
<evidence type="ECO:0000256" key="13">
    <source>
        <dbReference type="ARBA" id="ARBA00023237"/>
    </source>
</evidence>
<comment type="similarity">
    <text evidence="2 14 16">Belongs to the TonB-dependent receptor family.</text>
</comment>
<evidence type="ECO:0000256" key="9">
    <source>
        <dbReference type="ARBA" id="ARBA00023065"/>
    </source>
</evidence>
<keyword evidence="12 18" id="KW-0675">Receptor</keyword>
<evidence type="ECO:0000256" key="11">
    <source>
        <dbReference type="ARBA" id="ARBA00023136"/>
    </source>
</evidence>
<dbReference type="NCBIfam" id="TIGR01783">
    <property type="entry name" value="TonB-siderophor"/>
    <property type="match status" value="1"/>
</dbReference>
<dbReference type="Gene3D" id="2.170.130.10">
    <property type="entry name" value="TonB-dependent receptor, plug domain"/>
    <property type="match status" value="1"/>
</dbReference>
<evidence type="ECO:0000313" key="18">
    <source>
        <dbReference type="EMBL" id="MDC8760857.1"/>
    </source>
</evidence>
<dbReference type="InterPro" id="IPR012910">
    <property type="entry name" value="Plug_dom"/>
</dbReference>
<evidence type="ECO:0000256" key="2">
    <source>
        <dbReference type="ARBA" id="ARBA00009810"/>
    </source>
</evidence>
<keyword evidence="7" id="KW-0732">Signal</keyword>
<dbReference type="Pfam" id="PF07715">
    <property type="entry name" value="Plug"/>
    <property type="match status" value="1"/>
</dbReference>
<evidence type="ECO:0000256" key="6">
    <source>
        <dbReference type="ARBA" id="ARBA00022692"/>
    </source>
</evidence>
<evidence type="ECO:0000259" key="17">
    <source>
        <dbReference type="SMART" id="SM00965"/>
    </source>
</evidence>
<keyword evidence="10 16" id="KW-0798">TonB box</keyword>
<dbReference type="EMBL" id="JAQQXR010000020">
    <property type="protein sequence ID" value="MDC8760857.1"/>
    <property type="molecule type" value="Genomic_DNA"/>
</dbReference>
<evidence type="ECO:0000256" key="1">
    <source>
        <dbReference type="ARBA" id="ARBA00004571"/>
    </source>
</evidence>
<evidence type="ECO:0000256" key="14">
    <source>
        <dbReference type="PROSITE-ProRule" id="PRU01360"/>
    </source>
</evidence>
<comment type="subcellular location">
    <subcellularLocation>
        <location evidence="1 14">Cell outer membrane</location>
        <topology evidence="1 14">Multi-pass membrane protein</topology>
    </subcellularLocation>
</comment>
<dbReference type="SUPFAM" id="SSF56935">
    <property type="entry name" value="Porins"/>
    <property type="match status" value="1"/>
</dbReference>